<evidence type="ECO:0000256" key="1">
    <source>
        <dbReference type="SAM" id="MobiDB-lite"/>
    </source>
</evidence>
<evidence type="ECO:0000313" key="2">
    <source>
        <dbReference type="EMBL" id="GFZ02867.1"/>
    </source>
</evidence>
<feature type="region of interest" description="Disordered" evidence="1">
    <location>
        <begin position="220"/>
        <end position="258"/>
    </location>
</feature>
<dbReference type="Proteomes" id="UP000585474">
    <property type="component" value="Unassembled WGS sequence"/>
</dbReference>
<feature type="compositionally biased region" description="Basic and acidic residues" evidence="1">
    <location>
        <begin position="148"/>
        <end position="157"/>
    </location>
</feature>
<organism evidence="2 3">
    <name type="scientific">Actinidia rufa</name>
    <dbReference type="NCBI Taxonomy" id="165716"/>
    <lineage>
        <taxon>Eukaryota</taxon>
        <taxon>Viridiplantae</taxon>
        <taxon>Streptophyta</taxon>
        <taxon>Embryophyta</taxon>
        <taxon>Tracheophyta</taxon>
        <taxon>Spermatophyta</taxon>
        <taxon>Magnoliopsida</taxon>
        <taxon>eudicotyledons</taxon>
        <taxon>Gunneridae</taxon>
        <taxon>Pentapetalae</taxon>
        <taxon>asterids</taxon>
        <taxon>Ericales</taxon>
        <taxon>Actinidiaceae</taxon>
        <taxon>Actinidia</taxon>
    </lineage>
</organism>
<dbReference type="AlphaFoldDB" id="A0A7J0FWM6"/>
<feature type="region of interest" description="Disordered" evidence="1">
    <location>
        <begin position="1"/>
        <end position="29"/>
    </location>
</feature>
<protein>
    <submittedName>
        <fullName evidence="2">Uncharacterized protein</fullName>
    </submittedName>
</protein>
<dbReference type="PANTHER" id="PTHR46548:SF1">
    <property type="entry name" value="BAH AND TFIIS DOMAIN-CONTAINING PROTEIN-RELATED"/>
    <property type="match status" value="1"/>
</dbReference>
<feature type="compositionally biased region" description="Polar residues" evidence="1">
    <location>
        <begin position="237"/>
        <end position="248"/>
    </location>
</feature>
<sequence length="258" mass="28076">MNLLVSAAAGERSRSDLISLTDSPQRNTHMVEDSCMGEDARSKSSHGNNLPQDQNRALATSLEMEKPVPPYPTIYQQERVLLLWLPPQPVQQIKVGHDEESKQLNENAGTVTNASGSSSYASLEIGNENKSGDHKERKALPGHAQSEQFERNDEEPLHNFCTPPNEIKVLAGLGSAVNDQKSESMEANVEDKDVLEKFSGGAYLQKESALRAKELEQHAISRGSNMTGAEADVAEENASTTADVSSSPAAEHQIRKQS</sequence>
<dbReference type="OrthoDB" id="1917005at2759"/>
<feature type="compositionally biased region" description="Polar residues" evidence="1">
    <location>
        <begin position="16"/>
        <end position="28"/>
    </location>
</feature>
<feature type="compositionally biased region" description="Basic and acidic residues" evidence="1">
    <location>
        <begin position="130"/>
        <end position="139"/>
    </location>
</feature>
<dbReference type="PANTHER" id="PTHR46548">
    <property type="entry name" value="BAH AND TFIIS DOMAIN-CONTAINING PROTEIN-RELATED"/>
    <property type="match status" value="1"/>
</dbReference>
<keyword evidence="3" id="KW-1185">Reference proteome</keyword>
<feature type="region of interest" description="Disordered" evidence="1">
    <location>
        <begin position="97"/>
        <end position="164"/>
    </location>
</feature>
<evidence type="ECO:0000313" key="3">
    <source>
        <dbReference type="Proteomes" id="UP000585474"/>
    </source>
</evidence>
<dbReference type="EMBL" id="BJWL01000015">
    <property type="protein sequence ID" value="GFZ02867.1"/>
    <property type="molecule type" value="Genomic_DNA"/>
</dbReference>
<accession>A0A7J0FWM6</accession>
<gene>
    <name evidence="2" type="ORF">Acr_15g0014750</name>
</gene>
<name>A0A7J0FWM6_9ERIC</name>
<reference evidence="2 3" key="1">
    <citation type="submission" date="2019-07" db="EMBL/GenBank/DDBJ databases">
        <title>De Novo Assembly of kiwifruit Actinidia rufa.</title>
        <authorList>
            <person name="Sugita-Konishi S."/>
            <person name="Sato K."/>
            <person name="Mori E."/>
            <person name="Abe Y."/>
            <person name="Kisaki G."/>
            <person name="Hamano K."/>
            <person name="Suezawa K."/>
            <person name="Otani M."/>
            <person name="Fukuda T."/>
            <person name="Manabe T."/>
            <person name="Gomi K."/>
            <person name="Tabuchi M."/>
            <person name="Akimitsu K."/>
            <person name="Kataoka I."/>
        </authorList>
    </citation>
    <scope>NUCLEOTIDE SEQUENCE [LARGE SCALE GENOMIC DNA]</scope>
    <source>
        <strain evidence="3">cv. Fuchu</strain>
    </source>
</reference>
<feature type="compositionally biased region" description="Polar residues" evidence="1">
    <location>
        <begin position="104"/>
        <end position="121"/>
    </location>
</feature>
<comment type="caution">
    <text evidence="2">The sequence shown here is derived from an EMBL/GenBank/DDBJ whole genome shotgun (WGS) entry which is preliminary data.</text>
</comment>
<proteinExistence type="predicted"/>